<proteinExistence type="inferred from homology"/>
<reference evidence="2" key="2">
    <citation type="submission" date="2025-08" db="UniProtKB">
        <authorList>
            <consortium name="Ensembl"/>
        </authorList>
    </citation>
    <scope>IDENTIFICATION</scope>
</reference>
<reference evidence="2 3" key="1">
    <citation type="submission" date="2018-11" db="EMBL/GenBank/DDBJ databases">
        <title>Haplotype-resolved cattle genomes.</title>
        <authorList>
            <person name="Low W.Y."/>
            <person name="Tearle R."/>
            <person name="Bickhart D.M."/>
            <person name="Rosen B.D."/>
            <person name="Koren S."/>
            <person name="Rhie A."/>
            <person name="Hiendleder S."/>
            <person name="Phillippy A.M."/>
            <person name="Smith T.P.L."/>
            <person name="Williams J.L."/>
        </authorList>
    </citation>
    <scope>NUCLEOTIDE SEQUENCE [LARGE SCALE GENOMIC DNA]</scope>
</reference>
<organism evidence="2 3">
    <name type="scientific">Bos indicus x Bos taurus</name>
    <name type="common">Hybrid cattle</name>
    <dbReference type="NCBI Taxonomy" id="30522"/>
    <lineage>
        <taxon>Eukaryota</taxon>
        <taxon>Metazoa</taxon>
        <taxon>Chordata</taxon>
        <taxon>Craniata</taxon>
        <taxon>Vertebrata</taxon>
        <taxon>Euteleostomi</taxon>
        <taxon>Mammalia</taxon>
        <taxon>Eutheria</taxon>
        <taxon>Laurasiatheria</taxon>
        <taxon>Artiodactyla</taxon>
        <taxon>Ruminantia</taxon>
        <taxon>Pecora</taxon>
        <taxon>Bovidae</taxon>
        <taxon>Bovinae</taxon>
        <taxon>Bos</taxon>
    </lineage>
</organism>
<dbReference type="AlphaFoldDB" id="A0A4W2ELV3"/>
<evidence type="ECO:0000256" key="1">
    <source>
        <dbReference type="ARBA" id="ARBA00006609"/>
    </source>
</evidence>
<dbReference type="Ensembl" id="ENSBIXT00000028901.1">
    <property type="protein sequence ID" value="ENSBIXP00000037344.1"/>
    <property type="gene ID" value="ENSBIXG00000020868.1"/>
</dbReference>
<dbReference type="Pfam" id="PF15060">
    <property type="entry name" value="PPDFL"/>
    <property type="match status" value="1"/>
</dbReference>
<keyword evidence="3" id="KW-1185">Reference proteome</keyword>
<accession>A0A4W2ELV3</accession>
<dbReference type="PANTHER" id="PTHR14572">
    <property type="entry name" value="PANCREATIC PROGENITOR CELL DIFFERENTIATION AND PROLIFERATION FACTOR"/>
    <property type="match status" value="1"/>
</dbReference>
<comment type="similarity">
    <text evidence="1">Belongs to the PPDPF family.</text>
</comment>
<dbReference type="InterPro" id="IPR026754">
    <property type="entry name" value="PPDPF"/>
</dbReference>
<name>A0A4W2ELV3_BOBOX</name>
<dbReference type="GO" id="GO:0030154">
    <property type="term" value="P:cell differentiation"/>
    <property type="evidence" value="ECO:0007669"/>
    <property type="project" value="InterPro"/>
</dbReference>
<sequence>MGTSSGVSWTLREGNRVLCQKKLGGWSSPRGNCPLPGEAIPHYPSFLKADPRHWWASFFGWKSTPPSWPECWSPWSTWDLPSGPLARSPVCDLAREALGLQQPGDQPGKTNVRPLS</sequence>
<evidence type="ECO:0000313" key="3">
    <source>
        <dbReference type="Proteomes" id="UP000314981"/>
    </source>
</evidence>
<protein>
    <submittedName>
        <fullName evidence="2">Uncharacterized protein</fullName>
    </submittedName>
</protein>
<dbReference type="Proteomes" id="UP000314981">
    <property type="component" value="Chromosome 8"/>
</dbReference>
<evidence type="ECO:0000313" key="2">
    <source>
        <dbReference type="Ensembl" id="ENSBIXP00000037344.1"/>
    </source>
</evidence>
<reference evidence="2" key="3">
    <citation type="submission" date="2025-09" db="UniProtKB">
        <authorList>
            <consortium name="Ensembl"/>
        </authorList>
    </citation>
    <scope>IDENTIFICATION</scope>
</reference>